<comment type="caution">
    <text evidence="1">The sequence shown here is derived from an EMBL/GenBank/DDBJ whole genome shotgun (WGS) entry which is preliminary data.</text>
</comment>
<gene>
    <name evidence="1" type="ORF">M9H77_30927</name>
</gene>
<keyword evidence="2" id="KW-1185">Reference proteome</keyword>
<dbReference type="Proteomes" id="UP001060085">
    <property type="component" value="Linkage Group LG07"/>
</dbReference>
<sequence>MVSYIEEALKNNFLKSSEIKETFQGENWLSFGEGHPTADSSPTPTIAVFNQGFNGFLIGLLSLKIFNGDSSRKGGDPWKGVESNVQSKVDLHHFFWGSCGFHHSLLREKILGRDRLQFKPGWVHINKGMDAN</sequence>
<evidence type="ECO:0000313" key="2">
    <source>
        <dbReference type="Proteomes" id="UP001060085"/>
    </source>
</evidence>
<organism evidence="1 2">
    <name type="scientific">Catharanthus roseus</name>
    <name type="common">Madagascar periwinkle</name>
    <name type="synonym">Vinca rosea</name>
    <dbReference type="NCBI Taxonomy" id="4058"/>
    <lineage>
        <taxon>Eukaryota</taxon>
        <taxon>Viridiplantae</taxon>
        <taxon>Streptophyta</taxon>
        <taxon>Embryophyta</taxon>
        <taxon>Tracheophyta</taxon>
        <taxon>Spermatophyta</taxon>
        <taxon>Magnoliopsida</taxon>
        <taxon>eudicotyledons</taxon>
        <taxon>Gunneridae</taxon>
        <taxon>Pentapetalae</taxon>
        <taxon>asterids</taxon>
        <taxon>lamiids</taxon>
        <taxon>Gentianales</taxon>
        <taxon>Apocynaceae</taxon>
        <taxon>Rauvolfioideae</taxon>
        <taxon>Vinceae</taxon>
        <taxon>Catharanthinae</taxon>
        <taxon>Catharanthus</taxon>
    </lineage>
</organism>
<proteinExistence type="predicted"/>
<evidence type="ECO:0000313" key="1">
    <source>
        <dbReference type="EMBL" id="KAI5653740.1"/>
    </source>
</evidence>
<protein>
    <submittedName>
        <fullName evidence="1">Uncharacterized protein</fullName>
    </submittedName>
</protein>
<accession>A0ACB9ZYM3</accession>
<dbReference type="EMBL" id="CM044707">
    <property type="protein sequence ID" value="KAI5653740.1"/>
    <property type="molecule type" value="Genomic_DNA"/>
</dbReference>
<name>A0ACB9ZYM3_CATRO</name>
<reference evidence="2" key="1">
    <citation type="journal article" date="2023" name="Nat. Plants">
        <title>Single-cell RNA sequencing provides a high-resolution roadmap for understanding the multicellular compartmentation of specialized metabolism.</title>
        <authorList>
            <person name="Sun S."/>
            <person name="Shen X."/>
            <person name="Li Y."/>
            <person name="Li Y."/>
            <person name="Wang S."/>
            <person name="Li R."/>
            <person name="Zhang H."/>
            <person name="Shen G."/>
            <person name="Guo B."/>
            <person name="Wei J."/>
            <person name="Xu J."/>
            <person name="St-Pierre B."/>
            <person name="Chen S."/>
            <person name="Sun C."/>
        </authorList>
    </citation>
    <scope>NUCLEOTIDE SEQUENCE [LARGE SCALE GENOMIC DNA]</scope>
</reference>